<dbReference type="InterPro" id="IPR044901">
    <property type="entry name" value="Trehalose_TreZ_E-set_sf"/>
</dbReference>
<dbReference type="RefSeq" id="WP_126038460.1">
    <property type="nucleotide sequence ID" value="NZ_CP034438.1"/>
</dbReference>
<dbReference type="InterPro" id="IPR014756">
    <property type="entry name" value="Ig_E-set"/>
</dbReference>
<feature type="binding site" evidence="16">
    <location>
        <begin position="308"/>
        <end position="312"/>
    </location>
    <ligand>
        <name>substrate</name>
    </ligand>
</feature>
<evidence type="ECO:0000256" key="15">
    <source>
        <dbReference type="PIRSR" id="PIRSR006337-1"/>
    </source>
</evidence>
<feature type="active site" description="Proton donor" evidence="15">
    <location>
        <position position="283"/>
    </location>
</feature>
<evidence type="ECO:0000256" key="9">
    <source>
        <dbReference type="ARBA" id="ARBA00023295"/>
    </source>
</evidence>
<evidence type="ECO:0000256" key="12">
    <source>
        <dbReference type="ARBA" id="ARBA00034013"/>
    </source>
</evidence>
<evidence type="ECO:0000256" key="7">
    <source>
        <dbReference type="ARBA" id="ARBA00022801"/>
    </source>
</evidence>
<evidence type="ECO:0000313" key="19">
    <source>
        <dbReference type="EMBL" id="AZN29178.1"/>
    </source>
</evidence>
<dbReference type="InterPro" id="IPR013783">
    <property type="entry name" value="Ig-like_fold"/>
</dbReference>
<evidence type="ECO:0000313" key="20">
    <source>
        <dbReference type="Proteomes" id="UP000270021"/>
    </source>
</evidence>
<comment type="similarity">
    <text evidence="3 14">Belongs to the glycosyl hydrolase 13 family.</text>
</comment>
<evidence type="ECO:0000256" key="14">
    <source>
        <dbReference type="PIRNR" id="PIRNR006337"/>
    </source>
</evidence>
<feature type="site" description="Transition state stabilizer" evidence="17">
    <location>
        <position position="378"/>
    </location>
</feature>
<dbReference type="CDD" id="cd11325">
    <property type="entry name" value="AmyAc_GTHase"/>
    <property type="match status" value="1"/>
</dbReference>
<protein>
    <recommendedName>
        <fullName evidence="5 13">Malto-oligosyltrehalose trehalohydrolase</fullName>
        <shortName evidence="14">MTHase</shortName>
        <ecNumber evidence="4 13">3.2.1.141</ecNumber>
    </recommendedName>
    <alternativeName>
        <fullName evidence="11 14">4-alpha-D-((1-&gt;4)-alpha-D-glucano)trehalose trehalohydrolase</fullName>
    </alternativeName>
    <alternativeName>
        <fullName evidence="10 14">Maltooligosyl trehalose trehalohydrolase</fullName>
    </alternativeName>
</protein>
<feature type="binding site" evidence="16">
    <location>
        <begin position="377"/>
        <end position="382"/>
    </location>
    <ligand>
        <name>substrate</name>
    </ligand>
</feature>
<evidence type="ECO:0000256" key="11">
    <source>
        <dbReference type="ARBA" id="ARBA00033284"/>
    </source>
</evidence>
<evidence type="ECO:0000256" key="1">
    <source>
        <dbReference type="ARBA" id="ARBA00004496"/>
    </source>
</evidence>
<keyword evidence="9 14" id="KW-0326">Glycosidase</keyword>
<keyword evidence="6" id="KW-0963">Cytoplasm</keyword>
<name>A0A3Q8WSD0_9ACTO</name>
<comment type="catalytic activity">
    <reaction evidence="12 14">
        <text>hydrolysis of (1-&gt;4)-alpha-D-glucosidic linkage in 4-alpha-D-[(1-&gt;4)-alpha-D-glucanosyl]n trehalose to yield trehalose and (1-&gt;4)-alpha-D-glucan.</text>
        <dbReference type="EC" id="3.2.1.141"/>
    </reaction>
</comment>
<organism evidence="19 20">
    <name type="scientific">Flaviflexus salsibiostraticola</name>
    <dbReference type="NCBI Taxonomy" id="1282737"/>
    <lineage>
        <taxon>Bacteria</taxon>
        <taxon>Bacillati</taxon>
        <taxon>Actinomycetota</taxon>
        <taxon>Actinomycetes</taxon>
        <taxon>Actinomycetales</taxon>
        <taxon>Actinomycetaceae</taxon>
        <taxon>Flaviflexus</taxon>
    </lineage>
</organism>
<dbReference type="EMBL" id="CP034438">
    <property type="protein sequence ID" value="AZN29178.1"/>
    <property type="molecule type" value="Genomic_DNA"/>
</dbReference>
<evidence type="ECO:0000256" key="8">
    <source>
        <dbReference type="ARBA" id="ARBA00023277"/>
    </source>
</evidence>
<dbReference type="Pfam" id="PF00128">
    <property type="entry name" value="Alpha-amylase"/>
    <property type="match status" value="1"/>
</dbReference>
<dbReference type="KEGG" id="fsl:EJO69_01835"/>
<evidence type="ECO:0000256" key="2">
    <source>
        <dbReference type="ARBA" id="ARBA00005199"/>
    </source>
</evidence>
<keyword evidence="7 14" id="KW-0378">Hydrolase</keyword>
<dbReference type="EC" id="3.2.1.141" evidence="4 13"/>
<evidence type="ECO:0000256" key="16">
    <source>
        <dbReference type="PIRSR" id="PIRSR006337-2"/>
    </source>
</evidence>
<dbReference type="NCBIfam" id="TIGR02402">
    <property type="entry name" value="trehalose_TreZ"/>
    <property type="match status" value="1"/>
</dbReference>
<evidence type="ECO:0000256" key="13">
    <source>
        <dbReference type="NCBIfam" id="TIGR02402"/>
    </source>
</evidence>
<accession>A0A3Q8WSD0</accession>
<dbReference type="SMART" id="SM00642">
    <property type="entry name" value="Aamy"/>
    <property type="match status" value="1"/>
</dbReference>
<feature type="binding site" evidence="16">
    <location>
        <begin position="244"/>
        <end position="249"/>
    </location>
    <ligand>
        <name>substrate</name>
    </ligand>
</feature>
<dbReference type="Gene3D" id="3.20.20.80">
    <property type="entry name" value="Glycosidases"/>
    <property type="match status" value="1"/>
</dbReference>
<dbReference type="SUPFAM" id="SSF81296">
    <property type="entry name" value="E set domains"/>
    <property type="match status" value="1"/>
</dbReference>
<dbReference type="InterPro" id="IPR006047">
    <property type="entry name" value="GH13_cat_dom"/>
</dbReference>
<evidence type="ECO:0000256" key="4">
    <source>
        <dbReference type="ARBA" id="ARBA00012268"/>
    </source>
</evidence>
<evidence type="ECO:0000259" key="18">
    <source>
        <dbReference type="SMART" id="SM00642"/>
    </source>
</evidence>
<keyword evidence="8" id="KW-0119">Carbohydrate metabolism</keyword>
<dbReference type="Gene3D" id="1.10.10.760">
    <property type="entry name" value="E-set domains of sugar-utilizing enzymes"/>
    <property type="match status" value="1"/>
</dbReference>
<comment type="pathway">
    <text evidence="2 14">Glycan biosynthesis; trehalose biosynthesis.</text>
</comment>
<evidence type="ECO:0000256" key="17">
    <source>
        <dbReference type="PIRSR" id="PIRSR006337-3"/>
    </source>
</evidence>
<sequence length="572" mass="62973">MWAPKPTTLDLLIGGPDWSPGDDFERRPLTREGEYWHVPVLPHGTAYGFSIDGGPMLPDPRSAEQPWGVHGPSRVFDTSTLSWSDGDFDGVDARGAVLYEMHIGTFTAEGTFASAIERLDHLAELGVDMVEIMPVAPFPGERGWGYDGVSWTAVHEAYGGPQGLAKFVDACHRRGLGVCLDVVHNHLGPDGNYLDQFAPYFTDRHETPWGTAINLDDEGSEGVREHILSSALRWFEEFHIDALRLDAIHALIDDSPVHILAELADATRALSGELGRPLTLIAESDLNDPAVISPTDEDGWGMDMQWADDVHHALHAAFTGETHGYYVDFGDENALAKVFRGAFYHDGSESTFRGAPWGTPVPDSIDGHAFVVYDQNHDQVGNRAQGDRPSEHLSEVESLGSLALVILSPFTPMLFQGQEWNTKSRFAFFTDHSEELGPLVSQGRLSEFGAHGWEEIYGPDFVVPDPQAIETFEGSKLDWDEKANNGDILEFVKHLIQIRKGEPSFASPDRLATRLERPAPGQYILHRDTARLVINTSDEKLTVPAGEVLLTRGSVDQGDSITLEPESVAVIR</sequence>
<feature type="domain" description="Glycosyl hydrolase family 13 catalytic" evidence="18">
    <location>
        <begin position="77"/>
        <end position="499"/>
    </location>
</feature>
<feature type="active site" description="Nucleophile" evidence="15">
    <location>
        <position position="246"/>
    </location>
</feature>
<evidence type="ECO:0000256" key="3">
    <source>
        <dbReference type="ARBA" id="ARBA00008061"/>
    </source>
</evidence>
<dbReference type="Gene3D" id="2.60.40.10">
    <property type="entry name" value="Immunoglobulins"/>
    <property type="match status" value="1"/>
</dbReference>
<dbReference type="OrthoDB" id="9800174at2"/>
<dbReference type="GO" id="GO:0033942">
    <property type="term" value="F:4-alpha-D-(1-&gt;4)-alpha-D-glucanotrehalose trehalohydrolase activity"/>
    <property type="evidence" value="ECO:0007669"/>
    <property type="project" value="UniProtKB-EC"/>
</dbReference>
<dbReference type="InterPro" id="IPR017853">
    <property type="entry name" value="GH"/>
</dbReference>
<dbReference type="Proteomes" id="UP000270021">
    <property type="component" value="Chromosome"/>
</dbReference>
<dbReference type="GO" id="GO:0005992">
    <property type="term" value="P:trehalose biosynthetic process"/>
    <property type="evidence" value="ECO:0007669"/>
    <property type="project" value="UniProtKB-UniRule"/>
</dbReference>
<dbReference type="AlphaFoldDB" id="A0A3Q8WSD0"/>
<evidence type="ECO:0000256" key="10">
    <source>
        <dbReference type="ARBA" id="ARBA00032057"/>
    </source>
</evidence>
<evidence type="ECO:0000256" key="6">
    <source>
        <dbReference type="ARBA" id="ARBA00022490"/>
    </source>
</evidence>
<evidence type="ECO:0000256" key="5">
    <source>
        <dbReference type="ARBA" id="ARBA00015938"/>
    </source>
</evidence>
<reference evidence="19 20" key="1">
    <citation type="submission" date="2018-12" db="EMBL/GenBank/DDBJ databases">
        <title>Complete genome sequence of Flaviflexus salsibiostraticola KCTC 33148.</title>
        <authorList>
            <person name="Bae J.-W."/>
        </authorList>
    </citation>
    <scope>NUCLEOTIDE SEQUENCE [LARGE SCALE GENOMIC DNA]</scope>
    <source>
        <strain evidence="19 20">KCTC 33148</strain>
    </source>
</reference>
<dbReference type="PANTHER" id="PTHR43651:SF11">
    <property type="entry name" value="MALTO-OLIGOSYLTREHALOSE TREHALOHYDROLASE"/>
    <property type="match status" value="1"/>
</dbReference>
<dbReference type="InterPro" id="IPR012768">
    <property type="entry name" value="Trehalose_TreZ"/>
</dbReference>
<dbReference type="GO" id="GO:0005737">
    <property type="term" value="C:cytoplasm"/>
    <property type="evidence" value="ECO:0007669"/>
    <property type="project" value="UniProtKB-SubCell"/>
</dbReference>
<comment type="subcellular location">
    <subcellularLocation>
        <location evidence="1 15">Cytoplasm</location>
    </subcellularLocation>
</comment>
<dbReference type="SUPFAM" id="SSF51445">
    <property type="entry name" value="(Trans)glycosidases"/>
    <property type="match status" value="1"/>
</dbReference>
<keyword evidence="20" id="KW-1185">Reference proteome</keyword>
<dbReference type="PIRSF" id="PIRSF006337">
    <property type="entry name" value="Trehalose_TreZ"/>
    <property type="match status" value="1"/>
</dbReference>
<proteinExistence type="inferred from homology"/>
<dbReference type="UniPathway" id="UPA00299"/>
<gene>
    <name evidence="19" type="primary">treZ</name>
    <name evidence="19" type="ORF">EJO69_01835</name>
</gene>
<dbReference type="PANTHER" id="PTHR43651">
    <property type="entry name" value="1,4-ALPHA-GLUCAN-BRANCHING ENZYME"/>
    <property type="match status" value="1"/>
</dbReference>